<dbReference type="SMART" id="SM00448">
    <property type="entry name" value="REC"/>
    <property type="match status" value="1"/>
</dbReference>
<dbReference type="STRING" id="1566387.QV13_14655"/>
<dbReference type="GO" id="GO:0005829">
    <property type="term" value="C:cytosol"/>
    <property type="evidence" value="ECO:0007669"/>
    <property type="project" value="TreeGrafter"/>
</dbReference>
<feature type="domain" description="Response regulatory" evidence="7">
    <location>
        <begin position="5"/>
        <end position="121"/>
    </location>
</feature>
<dbReference type="GO" id="GO:0000156">
    <property type="term" value="F:phosphorelay response regulator activity"/>
    <property type="evidence" value="ECO:0007669"/>
    <property type="project" value="TreeGrafter"/>
</dbReference>
<dbReference type="InterPro" id="IPR001789">
    <property type="entry name" value="Sig_transdc_resp-reg_receiver"/>
</dbReference>
<dbReference type="SUPFAM" id="SSF52172">
    <property type="entry name" value="CheY-like"/>
    <property type="match status" value="1"/>
</dbReference>
<dbReference type="PANTHER" id="PTHR48111:SF1">
    <property type="entry name" value="TWO-COMPONENT RESPONSE REGULATOR ORR33"/>
    <property type="match status" value="1"/>
</dbReference>
<evidence type="ECO:0000256" key="5">
    <source>
        <dbReference type="ARBA" id="ARBA00023163"/>
    </source>
</evidence>
<dbReference type="EMBL" id="MDEO01000033">
    <property type="protein sequence ID" value="OCX16113.1"/>
    <property type="molecule type" value="Genomic_DNA"/>
</dbReference>
<evidence type="ECO:0000256" key="2">
    <source>
        <dbReference type="ARBA" id="ARBA00023012"/>
    </source>
</evidence>
<name>A0A1C2DN62_9HYPH</name>
<sequence>MTNPHILLVESDVLVRKPLAEYLRDCGYKVVEALNTDEAVDLLTTGNPAIGIVLADVSSPGKVDGFGLAQWIRSKGIDAKIILAGNVQKAAAKAQDLCEDGPLLSKPYDHSLLLNRIKSEVAARARNGKPEPDI</sequence>
<evidence type="ECO:0000313" key="8">
    <source>
        <dbReference type="EMBL" id="OCX16113.1"/>
    </source>
</evidence>
<keyword evidence="1 6" id="KW-0597">Phosphoprotein</keyword>
<evidence type="ECO:0000259" key="7">
    <source>
        <dbReference type="PROSITE" id="PS50110"/>
    </source>
</evidence>
<keyword evidence="5" id="KW-0804">Transcription</keyword>
<dbReference type="Pfam" id="PF00072">
    <property type="entry name" value="Response_reg"/>
    <property type="match status" value="1"/>
</dbReference>
<feature type="modified residue" description="4-aspartylphosphate" evidence="6">
    <location>
        <position position="56"/>
    </location>
</feature>
<dbReference type="GO" id="GO:0000976">
    <property type="term" value="F:transcription cis-regulatory region binding"/>
    <property type="evidence" value="ECO:0007669"/>
    <property type="project" value="TreeGrafter"/>
</dbReference>
<dbReference type="AlphaFoldDB" id="A0A1C2DN62"/>
<keyword evidence="2" id="KW-0902">Two-component regulatory system</keyword>
<dbReference type="PANTHER" id="PTHR48111">
    <property type="entry name" value="REGULATOR OF RPOS"/>
    <property type="match status" value="1"/>
</dbReference>
<evidence type="ECO:0000256" key="6">
    <source>
        <dbReference type="PROSITE-ProRule" id="PRU00169"/>
    </source>
</evidence>
<gene>
    <name evidence="8" type="ORF">QV13_14655</name>
</gene>
<proteinExistence type="predicted"/>
<reference evidence="8 9" key="1">
    <citation type="submission" date="2016-08" db="EMBL/GenBank/DDBJ databases">
        <title>Whole genome sequence of Mesorhizobium sp. strain UASWS1009 isolated from industrial sewage.</title>
        <authorList>
            <person name="Crovadore J."/>
            <person name="Calmin G."/>
            <person name="Chablais R."/>
            <person name="Cochard B."/>
            <person name="Lefort F."/>
        </authorList>
    </citation>
    <scope>NUCLEOTIDE SEQUENCE [LARGE SCALE GENOMIC DNA]</scope>
    <source>
        <strain evidence="8 9">UASWS1009</strain>
    </source>
</reference>
<keyword evidence="9" id="KW-1185">Reference proteome</keyword>
<dbReference type="InterPro" id="IPR039420">
    <property type="entry name" value="WalR-like"/>
</dbReference>
<dbReference type="Proteomes" id="UP000094412">
    <property type="component" value="Unassembled WGS sequence"/>
</dbReference>
<dbReference type="GO" id="GO:0006355">
    <property type="term" value="P:regulation of DNA-templated transcription"/>
    <property type="evidence" value="ECO:0007669"/>
    <property type="project" value="TreeGrafter"/>
</dbReference>
<evidence type="ECO:0000256" key="1">
    <source>
        <dbReference type="ARBA" id="ARBA00022553"/>
    </source>
</evidence>
<dbReference type="Gene3D" id="3.40.50.2300">
    <property type="match status" value="1"/>
</dbReference>
<evidence type="ECO:0000256" key="3">
    <source>
        <dbReference type="ARBA" id="ARBA00023015"/>
    </source>
</evidence>
<keyword evidence="4" id="KW-0238">DNA-binding</keyword>
<dbReference type="GO" id="GO:0032993">
    <property type="term" value="C:protein-DNA complex"/>
    <property type="evidence" value="ECO:0007669"/>
    <property type="project" value="TreeGrafter"/>
</dbReference>
<keyword evidence="3" id="KW-0805">Transcription regulation</keyword>
<dbReference type="InterPro" id="IPR011006">
    <property type="entry name" value="CheY-like_superfamily"/>
</dbReference>
<evidence type="ECO:0000313" key="9">
    <source>
        <dbReference type="Proteomes" id="UP000094412"/>
    </source>
</evidence>
<protein>
    <recommendedName>
        <fullName evidence="7">Response regulatory domain-containing protein</fullName>
    </recommendedName>
</protein>
<evidence type="ECO:0000256" key="4">
    <source>
        <dbReference type="ARBA" id="ARBA00023125"/>
    </source>
</evidence>
<dbReference type="OrthoDB" id="7210814at2"/>
<organism evidence="8 9">
    <name type="scientific">Mesorhizobium hungaricum</name>
    <dbReference type="NCBI Taxonomy" id="1566387"/>
    <lineage>
        <taxon>Bacteria</taxon>
        <taxon>Pseudomonadati</taxon>
        <taxon>Pseudomonadota</taxon>
        <taxon>Alphaproteobacteria</taxon>
        <taxon>Hyphomicrobiales</taxon>
        <taxon>Phyllobacteriaceae</taxon>
        <taxon>Mesorhizobium</taxon>
    </lineage>
</organism>
<dbReference type="PROSITE" id="PS50110">
    <property type="entry name" value="RESPONSE_REGULATORY"/>
    <property type="match status" value="1"/>
</dbReference>
<accession>A0A1C2DN62</accession>
<comment type="caution">
    <text evidence="8">The sequence shown here is derived from an EMBL/GenBank/DDBJ whole genome shotgun (WGS) entry which is preliminary data.</text>
</comment>